<evidence type="ECO:0000313" key="6">
    <source>
        <dbReference type="Proteomes" id="UP000245059"/>
    </source>
</evidence>
<proteinExistence type="predicted"/>
<comment type="caution">
    <text evidence="4">The sequence shown here is derived from an EMBL/GenBank/DDBJ whole genome shotgun (WGS) entry which is preliminary data.</text>
</comment>
<dbReference type="PROSITE" id="PS50005">
    <property type="entry name" value="TPR"/>
    <property type="match status" value="2"/>
</dbReference>
<evidence type="ECO:0000313" key="7">
    <source>
        <dbReference type="Proteomes" id="UP000245217"/>
    </source>
</evidence>
<dbReference type="Pfam" id="PF13432">
    <property type="entry name" value="TPR_16"/>
    <property type="match status" value="1"/>
</dbReference>
<dbReference type="Proteomes" id="UP000245217">
    <property type="component" value="Unassembled WGS sequence"/>
</dbReference>
<dbReference type="PANTHER" id="PTHR44943">
    <property type="entry name" value="CELLULOSE SYNTHASE OPERON PROTEIN C"/>
    <property type="match status" value="1"/>
</dbReference>
<reference evidence="6 7" key="2">
    <citation type="submission" date="2018-05" db="EMBL/GenBank/DDBJ databases">
        <title>Ignatzschineria dubaiensis sp. nov., isolated from necrotic foot tissues of dromedaries (Camelus dromedarius) and associated maggots in Dubai, United Arab Emirates.</title>
        <authorList>
            <person name="Tsang C.C."/>
            <person name="Tang J.Y.M."/>
            <person name="Fong J.Y.H."/>
            <person name="Kinne J."/>
            <person name="Lee H.H."/>
            <person name="Joseph M."/>
            <person name="Jose S."/>
            <person name="Schuster R.K."/>
            <person name="Tang Y."/>
            <person name="Sivakumar S."/>
            <person name="Chen J.H.K."/>
            <person name="Teng J.L.L."/>
            <person name="Lau S.K.P."/>
            <person name="Wernery U."/>
            <person name="Woo P.C.Y."/>
        </authorList>
    </citation>
    <scope>NUCLEOTIDE SEQUENCE [LARGE SCALE GENOMIC DNA]</scope>
    <source>
        <strain evidence="6">UAE-HKU57</strain>
        <strain evidence="7">UAE-HKU58</strain>
    </source>
</reference>
<evidence type="ECO:0000313" key="4">
    <source>
        <dbReference type="EMBL" id="PWD87022.1"/>
    </source>
</evidence>
<protein>
    <recommendedName>
        <fullName evidence="8">Type IV pilus biogenesis/stability protein PilW</fullName>
    </recommendedName>
</protein>
<dbReference type="EMBL" id="QEWV01000001">
    <property type="protein sequence ID" value="PWD94161.1"/>
    <property type="molecule type" value="Genomic_DNA"/>
</dbReference>
<evidence type="ECO:0008006" key="8">
    <source>
        <dbReference type="Google" id="ProtNLM"/>
    </source>
</evidence>
<evidence type="ECO:0000256" key="3">
    <source>
        <dbReference type="PROSITE-ProRule" id="PRU00339"/>
    </source>
</evidence>
<sequence length="231" mass="26219">MLGITGCAHIGELGRSGEYVDLEALPLADQKHYQLSLYYIESGHYQVAEKKLKQLVANHPTFPDAYNGLGVIYERRGQVTQAADYFLQAIQFNPDYETAIKNYGALICYVEGGDGIISVAKDHYPRVKSRLYSEAARCYIEESQWQKAAEALDEALQLDSDYADSYLLKAKIDFRAARYHAAEKAIFRFNDLHGYTEESARLALLLAQKRGDQVDIDRYKNVLVEQFKVSK</sequence>
<dbReference type="AlphaFoldDB" id="A0A2U2ARX9"/>
<dbReference type="InterPro" id="IPR051685">
    <property type="entry name" value="Ycf3/AcsC/BcsC/TPR_MFPF"/>
</dbReference>
<gene>
    <name evidence="4" type="ORF">DC077_04185</name>
    <name evidence="5" type="ORF">DC078_01065</name>
</gene>
<dbReference type="SMART" id="SM00028">
    <property type="entry name" value="TPR"/>
    <property type="match status" value="2"/>
</dbReference>
<accession>A0A2U2ARX9</accession>
<evidence type="ECO:0000313" key="5">
    <source>
        <dbReference type="EMBL" id="PWD94161.1"/>
    </source>
</evidence>
<dbReference type="SUPFAM" id="SSF48452">
    <property type="entry name" value="TPR-like"/>
    <property type="match status" value="1"/>
</dbReference>
<dbReference type="PROSITE" id="PS50293">
    <property type="entry name" value="TPR_REGION"/>
    <property type="match status" value="1"/>
</dbReference>
<dbReference type="Proteomes" id="UP000245059">
    <property type="component" value="Unassembled WGS sequence"/>
</dbReference>
<name>A0A2U2ARX9_9GAMM</name>
<keyword evidence="1" id="KW-0677">Repeat</keyword>
<feature type="repeat" description="TPR" evidence="3">
    <location>
        <begin position="63"/>
        <end position="96"/>
    </location>
</feature>
<dbReference type="InterPro" id="IPR011990">
    <property type="entry name" value="TPR-like_helical_dom_sf"/>
</dbReference>
<keyword evidence="7" id="KW-1185">Reference proteome</keyword>
<keyword evidence="2 3" id="KW-0802">TPR repeat</keyword>
<dbReference type="EMBL" id="QEWW01000002">
    <property type="protein sequence ID" value="PWD87022.1"/>
    <property type="molecule type" value="Genomic_DNA"/>
</dbReference>
<feature type="repeat" description="TPR" evidence="3">
    <location>
        <begin position="129"/>
        <end position="162"/>
    </location>
</feature>
<organism evidence="4 6">
    <name type="scientific">Ignatzschineria cameli</name>
    <dbReference type="NCBI Taxonomy" id="2182793"/>
    <lineage>
        <taxon>Bacteria</taxon>
        <taxon>Pseudomonadati</taxon>
        <taxon>Pseudomonadota</taxon>
        <taxon>Gammaproteobacteria</taxon>
        <taxon>Cardiobacteriales</taxon>
        <taxon>Ignatzschineriaceae</taxon>
        <taxon>Ignatzschineria</taxon>
    </lineage>
</organism>
<dbReference type="PANTHER" id="PTHR44943:SF8">
    <property type="entry name" value="TPR REPEAT-CONTAINING PROTEIN MJ0263"/>
    <property type="match status" value="1"/>
</dbReference>
<evidence type="ECO:0000256" key="2">
    <source>
        <dbReference type="ARBA" id="ARBA00022803"/>
    </source>
</evidence>
<evidence type="ECO:0000256" key="1">
    <source>
        <dbReference type="ARBA" id="ARBA00022737"/>
    </source>
</evidence>
<reference evidence="4" key="1">
    <citation type="journal article" date="2018" name="Genome Announc.">
        <title>Ignatzschineria cameli sp. nov., isolated from necrotic foot tissue of dromedaries (Camelus dromedarius) and associated maggots (Wohlfahrtia species) in Dubai.</title>
        <authorList>
            <person name="Tsang C.C."/>
            <person name="Tang J.Y."/>
            <person name="Fong J.Y."/>
            <person name="Kinne J."/>
            <person name="Lee H.H."/>
            <person name="Joseph M."/>
            <person name="Jose S."/>
            <person name="Schuster R.K."/>
            <person name="Tang Y."/>
            <person name="Sivakumar S."/>
            <person name="Chen J.H."/>
            <person name="Teng J.L."/>
            <person name="Lau S.K."/>
            <person name="Wernery U."/>
            <person name="Woo P.C."/>
        </authorList>
    </citation>
    <scope>NUCLEOTIDE SEQUENCE</scope>
    <source>
        <strain evidence="4">UAE-HKU57</strain>
        <strain evidence="5">UAE-HKU58</strain>
    </source>
</reference>
<dbReference type="InterPro" id="IPR019734">
    <property type="entry name" value="TPR_rpt"/>
</dbReference>
<dbReference type="Gene3D" id="1.25.40.10">
    <property type="entry name" value="Tetratricopeptide repeat domain"/>
    <property type="match status" value="1"/>
</dbReference>